<name>A0A6N3X6Y8_9SYNE</name>
<accession>A0A6N3X6Y8</accession>
<sequence length="86" mass="8556">VNIAAAEAVGYRSIGIERYSDYYALAGKVVPQLHALPTNGPTGVLPSHNGQAQLELGAGVPVDPVVHHLGGAATGDAGCDRAPAGG</sequence>
<dbReference type="EMBL" id="JXUO01000153">
    <property type="protein sequence ID" value="KKZ14549.1"/>
    <property type="molecule type" value="Genomic_DNA"/>
</dbReference>
<feature type="non-terminal residue" evidence="1">
    <location>
        <position position="1"/>
    </location>
</feature>
<dbReference type="AlphaFoldDB" id="A0A6N3X6Y8"/>
<gene>
    <name evidence="1" type="ORF">TH68_04530</name>
</gene>
<evidence type="ECO:0000313" key="2">
    <source>
        <dbReference type="Proteomes" id="UP000035054"/>
    </source>
</evidence>
<proteinExistence type="predicted"/>
<dbReference type="Proteomes" id="UP000035054">
    <property type="component" value="Unassembled WGS sequence"/>
</dbReference>
<comment type="caution">
    <text evidence="1">The sequence shown here is derived from an EMBL/GenBank/DDBJ whole genome shotgun (WGS) entry which is preliminary data.</text>
</comment>
<evidence type="ECO:0000313" key="1">
    <source>
        <dbReference type="EMBL" id="KKZ14549.1"/>
    </source>
</evidence>
<reference evidence="1 2" key="1">
    <citation type="submission" date="2015-01" db="EMBL/GenBank/DDBJ databases">
        <title>Lifestyle Evolution in Cyanobacterial Symbionts of Sponges.</title>
        <authorList>
            <person name="Burgsdorf I."/>
            <person name="Slaby B.M."/>
            <person name="Handley K.M."/>
            <person name="Haber M."/>
            <person name="Blom J."/>
            <person name="Marshall C.W."/>
            <person name="Gilbert J.A."/>
            <person name="Hentschel U."/>
            <person name="Steindler L."/>
        </authorList>
    </citation>
    <scope>NUCLEOTIDE SEQUENCE [LARGE SCALE GENOMIC DNA]</scope>
    <source>
        <strain evidence="1">142</strain>
    </source>
</reference>
<organism evidence="1 2">
    <name type="scientific">Candidatus Synechococcus spongiarum 142</name>
    <dbReference type="NCBI Taxonomy" id="1608213"/>
    <lineage>
        <taxon>Bacteria</taxon>
        <taxon>Bacillati</taxon>
        <taxon>Cyanobacteriota</taxon>
        <taxon>Cyanophyceae</taxon>
        <taxon>Synechococcales</taxon>
        <taxon>Synechococcaceae</taxon>
        <taxon>Synechococcus</taxon>
    </lineage>
</organism>
<protein>
    <submittedName>
        <fullName evidence="1">Uncharacterized protein</fullName>
    </submittedName>
</protein>